<dbReference type="EMBL" id="JBAMZK010000021">
    <property type="protein sequence ID" value="KAL0506210.1"/>
    <property type="molecule type" value="Genomic_DNA"/>
</dbReference>
<keyword evidence="2" id="KW-1185">Reference proteome</keyword>
<name>A0AAW3AIV0_9TRYP</name>
<evidence type="ECO:0000313" key="1">
    <source>
        <dbReference type="EMBL" id="KAL0506210.1"/>
    </source>
</evidence>
<comment type="caution">
    <text evidence="1">The sequence shown here is derived from an EMBL/GenBank/DDBJ whole genome shotgun (WGS) entry which is preliminary data.</text>
</comment>
<dbReference type="Proteomes" id="UP001500131">
    <property type="component" value="Unassembled WGS sequence"/>
</dbReference>
<proteinExistence type="predicted"/>
<feature type="non-terminal residue" evidence="1">
    <location>
        <position position="156"/>
    </location>
</feature>
<organism evidence="1 2">
    <name type="scientific">Leishmania lindenbergi</name>
    <dbReference type="NCBI Taxonomy" id="651832"/>
    <lineage>
        <taxon>Eukaryota</taxon>
        <taxon>Discoba</taxon>
        <taxon>Euglenozoa</taxon>
        <taxon>Kinetoplastea</taxon>
        <taxon>Metakinetoplastina</taxon>
        <taxon>Trypanosomatida</taxon>
        <taxon>Trypanosomatidae</taxon>
        <taxon>Leishmaniinae</taxon>
        <taxon>Leishmania</taxon>
    </lineage>
</organism>
<accession>A0AAW3AIV0</accession>
<protein>
    <submittedName>
        <fullName evidence="1">Uncharacterized protein</fullName>
    </submittedName>
</protein>
<gene>
    <name evidence="1" type="ORF">Q4I31_003125</name>
</gene>
<dbReference type="AlphaFoldDB" id="A0AAW3AIV0"/>
<reference evidence="1 2" key="1">
    <citation type="submission" date="2024-02" db="EMBL/GenBank/DDBJ databases">
        <title>FIRST GENOME SEQUENCES OF Leishmania (Viannia) shawi, Leishmania (Viannia) lindenbergi AND Leishmania (Viannia) utingensis.</title>
        <authorList>
            <person name="Resadore F."/>
            <person name="Custodio M.G.F."/>
            <person name="Boite M.C."/>
            <person name="Cupolillo E."/>
            <person name="Ferreira G.E.M."/>
        </authorList>
    </citation>
    <scope>NUCLEOTIDE SEQUENCE [LARGE SCALE GENOMIC DNA]</scope>
    <source>
        <strain evidence="1 2">MHOM/BR/1966/M15733</strain>
    </source>
</reference>
<sequence>MTLSSNINPAFPQLKVGQVVVYDYLHAAKTWQWTLGTVREITDYTAVVQQWGPHTGDSDTLRSILLREVDTENGRMKSYQDMLALAREKLASIRRSNEDRVSRVRGHFDKAREETMLTQYIGEGFAPAQVRGILRKEEFVGGSLLFGPSPDNEGPV</sequence>
<evidence type="ECO:0000313" key="2">
    <source>
        <dbReference type="Proteomes" id="UP001500131"/>
    </source>
</evidence>